<dbReference type="EMBL" id="PYLW01000003">
    <property type="protein sequence ID" value="PSV98602.1"/>
    <property type="molecule type" value="Genomic_DNA"/>
</dbReference>
<dbReference type="InterPro" id="IPR001173">
    <property type="entry name" value="Glyco_trans_2-like"/>
</dbReference>
<evidence type="ECO:0000313" key="2">
    <source>
        <dbReference type="EMBL" id="PSV98602.1"/>
    </source>
</evidence>
<dbReference type="PANTHER" id="PTHR22916:SF3">
    <property type="entry name" value="UDP-GLCNAC:BETAGAL BETA-1,3-N-ACETYLGLUCOSAMINYLTRANSFERASE-LIKE PROTEIN 1"/>
    <property type="match status" value="1"/>
</dbReference>
<dbReference type="RefSeq" id="WP_107236790.1">
    <property type="nucleotide sequence ID" value="NZ_PYLW01000003.1"/>
</dbReference>
<dbReference type="Pfam" id="PF00535">
    <property type="entry name" value="Glycos_transf_2"/>
    <property type="match status" value="1"/>
</dbReference>
<feature type="domain" description="Glycosyltransferase 2-like" evidence="1">
    <location>
        <begin position="10"/>
        <end position="130"/>
    </location>
</feature>
<dbReference type="InterPro" id="IPR029044">
    <property type="entry name" value="Nucleotide-diphossugar_trans"/>
</dbReference>
<accession>A0A2T3MNY0</accession>
<organism evidence="2 3">
    <name type="scientific">Photobacterium iliopiscarium</name>
    <dbReference type="NCBI Taxonomy" id="56192"/>
    <lineage>
        <taxon>Bacteria</taxon>
        <taxon>Pseudomonadati</taxon>
        <taxon>Pseudomonadota</taxon>
        <taxon>Gammaproteobacteria</taxon>
        <taxon>Vibrionales</taxon>
        <taxon>Vibrionaceae</taxon>
        <taxon>Photobacterium</taxon>
    </lineage>
</organism>
<keyword evidence="2" id="KW-0808">Transferase</keyword>
<gene>
    <name evidence="2" type="ORF">C9I88_04010</name>
</gene>
<dbReference type="GO" id="GO:0016758">
    <property type="term" value="F:hexosyltransferase activity"/>
    <property type="evidence" value="ECO:0007669"/>
    <property type="project" value="UniProtKB-ARBA"/>
</dbReference>
<sequence length="299" mass="34522">MKKINNNKVSVLIPVYNHEKYIKECLDSILKQTYKNIEIIICDDGSSDNSKKVIENWILVNNTDVEIKFLSQSNHGICCSLNSMISISTGEYISLCASDDYLIPSSIKNRMNYLINNEKNGCFAVIGDAYIIDHNSNVLKKSAMKFLYNANIYELASNINEELIVNWSVVGPTLLYKKEILNIIGGYDESLLVEDRDFYLRLLSYNMLHFINEPVAGYRIHSSNVSRKSIESKLKVAKDIASTNIRYINKFDGINRFFLKSYFIDLLLINMKIARISYCFLFGYKVLRKVFFIGLRKLW</sequence>
<dbReference type="Gene3D" id="3.90.550.10">
    <property type="entry name" value="Spore Coat Polysaccharide Biosynthesis Protein SpsA, Chain A"/>
    <property type="match status" value="1"/>
</dbReference>
<evidence type="ECO:0000313" key="3">
    <source>
        <dbReference type="Proteomes" id="UP000241954"/>
    </source>
</evidence>
<dbReference type="Proteomes" id="UP000241954">
    <property type="component" value="Unassembled WGS sequence"/>
</dbReference>
<comment type="caution">
    <text evidence="2">The sequence shown here is derived from an EMBL/GenBank/DDBJ whole genome shotgun (WGS) entry which is preliminary data.</text>
</comment>
<dbReference type="SUPFAM" id="SSF53448">
    <property type="entry name" value="Nucleotide-diphospho-sugar transferases"/>
    <property type="match status" value="1"/>
</dbReference>
<dbReference type="PANTHER" id="PTHR22916">
    <property type="entry name" value="GLYCOSYLTRANSFERASE"/>
    <property type="match status" value="1"/>
</dbReference>
<name>A0A2T3MNY0_9GAMM</name>
<dbReference type="AlphaFoldDB" id="A0A2T3MNY0"/>
<evidence type="ECO:0000259" key="1">
    <source>
        <dbReference type="Pfam" id="PF00535"/>
    </source>
</evidence>
<protein>
    <submittedName>
        <fullName evidence="2">Glycosyl transferase</fullName>
    </submittedName>
</protein>
<reference evidence="2 3" key="1">
    <citation type="submission" date="2018-01" db="EMBL/GenBank/DDBJ databases">
        <title>Whole genome sequencing of Histamine producing bacteria.</title>
        <authorList>
            <person name="Butler K."/>
        </authorList>
    </citation>
    <scope>NUCLEOTIDE SEQUENCE [LARGE SCALE GENOMIC DNA]</scope>
    <source>
        <strain evidence="2 3">NCIMB 13481</strain>
    </source>
</reference>
<proteinExistence type="predicted"/>